<evidence type="ECO:0000313" key="1">
    <source>
        <dbReference type="EMBL" id="URJ25383.1"/>
    </source>
</evidence>
<proteinExistence type="predicted"/>
<organism evidence="1 2">
    <name type="scientific">Candidatus Blochmannia ocreatus</name>
    <name type="common">nom. nud.</name>
    <dbReference type="NCBI Taxonomy" id="251538"/>
    <lineage>
        <taxon>Bacteria</taxon>
        <taxon>Pseudomonadati</taxon>
        <taxon>Pseudomonadota</taxon>
        <taxon>Gammaproteobacteria</taxon>
        <taxon>Enterobacterales</taxon>
        <taxon>Enterobacteriaceae</taxon>
        <taxon>ant endosymbionts</taxon>
        <taxon>Candidatus Blochmanniella</taxon>
    </lineage>
</organism>
<keyword evidence="2" id="KW-1185">Reference proteome</keyword>
<reference evidence="1" key="1">
    <citation type="submission" date="2022-05" db="EMBL/GenBank/DDBJ databases">
        <title>Impact of host demography and evolutionary history on endosymbiont molecular evolution: a test in carpenter ants (Genus Camponotus) and their Blochmannia endosymbionts.</title>
        <authorList>
            <person name="Manthey J.D."/>
            <person name="Giron J.C."/>
            <person name="Hruska J.P."/>
        </authorList>
    </citation>
    <scope>NUCLEOTIDE SEQUENCE</scope>
    <source>
        <strain evidence="1">C-006</strain>
    </source>
</reference>
<gene>
    <name evidence="1" type="ORF">M9405_01535</name>
</gene>
<dbReference type="Proteomes" id="UP001056834">
    <property type="component" value="Chromosome"/>
</dbReference>
<name>A0ABY4SYP5_9ENTR</name>
<protein>
    <submittedName>
        <fullName evidence="1">Uncharacterized protein</fullName>
    </submittedName>
</protein>
<sequence length="81" mass="9996">MTQYYILSPEPDNTSHKVRFGTSDHRNSSQWYSFNKAHILTISQINRKNTYTTRYQWTILYWKRCMHIPYPNQLLYLYLRC</sequence>
<dbReference type="EMBL" id="CP097762">
    <property type="protein sequence ID" value="URJ25383.1"/>
    <property type="molecule type" value="Genomic_DNA"/>
</dbReference>
<dbReference type="RefSeq" id="WP_250223514.1">
    <property type="nucleotide sequence ID" value="NZ_CP097762.1"/>
</dbReference>
<accession>A0ABY4SYP5</accession>
<evidence type="ECO:0000313" key="2">
    <source>
        <dbReference type="Proteomes" id="UP001056834"/>
    </source>
</evidence>